<protein>
    <submittedName>
        <fullName evidence="2">Glyco_hydro_92</fullName>
    </submittedName>
</protein>
<name>A0A060C6D2_9ACTN</name>
<evidence type="ECO:0000259" key="1">
    <source>
        <dbReference type="Pfam" id="PF07971"/>
    </source>
</evidence>
<dbReference type="InterPro" id="IPR012939">
    <property type="entry name" value="Glyco_hydro_92"/>
</dbReference>
<dbReference type="Pfam" id="PF07971">
    <property type="entry name" value="Glyco_hydro_92"/>
    <property type="match status" value="1"/>
</dbReference>
<reference evidence="2" key="1">
    <citation type="journal article" date="2013" name="Environ. Microbiol.">
        <title>Seasonally variable intestinal metagenomes of the red palm weevil (Rhynchophorus ferrugineus).</title>
        <authorList>
            <person name="Jia S."/>
            <person name="Zhang X."/>
            <person name="Zhang G."/>
            <person name="Yin A."/>
            <person name="Zhang S."/>
            <person name="Li F."/>
            <person name="Wang L."/>
            <person name="Zhao D."/>
            <person name="Yun Q."/>
            <person name="Tala"/>
            <person name="Wang J."/>
            <person name="Sun G."/>
            <person name="Baabdullah M."/>
            <person name="Yu X."/>
            <person name="Hu S."/>
            <person name="Al-Mssallem I.S."/>
            <person name="Yu J."/>
        </authorList>
    </citation>
    <scope>NUCLEOTIDE SEQUENCE</scope>
</reference>
<accession>A0A060C6D2</accession>
<dbReference type="EMBL" id="KF123180">
    <property type="protein sequence ID" value="AIA90482.1"/>
    <property type="molecule type" value="Genomic_DNA"/>
</dbReference>
<sequence length="62" mass="6960">MNAPYIYEWLGEPAKTTQVLDRIADELYDDTPGGLEGNDDLGALSSYYVWGRSACTGHLRHR</sequence>
<dbReference type="Gene3D" id="3.30.2080.10">
    <property type="entry name" value="GH92 mannosidase domain"/>
    <property type="match status" value="1"/>
</dbReference>
<organism evidence="2">
    <name type="scientific">uncultured Catenulispora sp</name>
    <dbReference type="NCBI Taxonomy" id="487357"/>
    <lineage>
        <taxon>Bacteria</taxon>
        <taxon>Bacillati</taxon>
        <taxon>Actinomycetota</taxon>
        <taxon>Actinomycetes</taxon>
        <taxon>Catenulisporales</taxon>
        <taxon>Catenulisporaceae</taxon>
        <taxon>Catenulispora</taxon>
        <taxon>environmental samples</taxon>
    </lineage>
</organism>
<proteinExistence type="predicted"/>
<evidence type="ECO:0000313" key="2">
    <source>
        <dbReference type="EMBL" id="AIA90482.1"/>
    </source>
</evidence>
<dbReference type="AlphaFoldDB" id="A0A060C6D2"/>
<feature type="domain" description="Glycosyl hydrolase family 92" evidence="1">
    <location>
        <begin position="2"/>
        <end position="50"/>
    </location>
</feature>